<keyword evidence="1" id="KW-0812">Transmembrane</keyword>
<dbReference type="AlphaFoldDB" id="A0A1I3TCE5"/>
<dbReference type="STRING" id="1150112.SAMN04487893_11325"/>
<accession>A0A1I3TCE5</accession>
<name>A0A1I3TCE5_9FLAO</name>
<evidence type="ECO:0000313" key="3">
    <source>
        <dbReference type="Proteomes" id="UP000243887"/>
    </source>
</evidence>
<evidence type="ECO:0000313" key="2">
    <source>
        <dbReference type="EMBL" id="SFJ68804.1"/>
    </source>
</evidence>
<keyword evidence="1" id="KW-1133">Transmembrane helix</keyword>
<gene>
    <name evidence="2" type="ORF">SAMN04487893_11325</name>
</gene>
<sequence length="228" mass="25318">MVTGFEKLNLMKKKCSYFIGFVLLVGGIFSGFKRYEITLLQDLRIEPTQPLFYDVQTEEAFEYCTSVKEEKLDIPFTGKTFTGFKQALAVRESLGIYTLVNPFGYMGKYQFGKSALRSVGINDASGFLTNPIMQEKAFEALLAKNKWELRKEIKQYSGKRIGGVTITESGLLAAAHLGGAFSVKKFLKSNGSAGFRDGFGTSIRTYLKKFAGYDTSHIIADSNPVVVV</sequence>
<dbReference type="OrthoDB" id="1143238at2"/>
<organism evidence="2 3">
    <name type="scientific">Myroides guanonis</name>
    <dbReference type="NCBI Taxonomy" id="1150112"/>
    <lineage>
        <taxon>Bacteria</taxon>
        <taxon>Pseudomonadati</taxon>
        <taxon>Bacteroidota</taxon>
        <taxon>Flavobacteriia</taxon>
        <taxon>Flavobacteriales</taxon>
        <taxon>Flavobacteriaceae</taxon>
        <taxon>Myroides</taxon>
    </lineage>
</organism>
<evidence type="ECO:0000256" key="1">
    <source>
        <dbReference type="SAM" id="Phobius"/>
    </source>
</evidence>
<evidence type="ECO:0008006" key="4">
    <source>
        <dbReference type="Google" id="ProtNLM"/>
    </source>
</evidence>
<keyword evidence="1" id="KW-0472">Membrane</keyword>
<reference evidence="3" key="1">
    <citation type="submission" date="2016-10" db="EMBL/GenBank/DDBJ databases">
        <authorList>
            <person name="Varghese N."/>
            <person name="Submissions S."/>
        </authorList>
    </citation>
    <scope>NUCLEOTIDE SEQUENCE [LARGE SCALE GENOMIC DNA]</scope>
    <source>
        <strain evidence="3">DSM 26542</strain>
    </source>
</reference>
<dbReference type="Proteomes" id="UP000243887">
    <property type="component" value="Unassembled WGS sequence"/>
</dbReference>
<keyword evidence="3" id="KW-1185">Reference proteome</keyword>
<protein>
    <recommendedName>
        <fullName evidence="4">Peptidoglycan-binding protein LysM</fullName>
    </recommendedName>
</protein>
<feature type="transmembrane region" description="Helical" evidence="1">
    <location>
        <begin position="15"/>
        <end position="32"/>
    </location>
</feature>
<proteinExistence type="predicted"/>
<dbReference type="EMBL" id="FORU01000013">
    <property type="protein sequence ID" value="SFJ68804.1"/>
    <property type="molecule type" value="Genomic_DNA"/>
</dbReference>